<evidence type="ECO:0000313" key="6">
    <source>
        <dbReference type="EMBL" id="ORY51736.1"/>
    </source>
</evidence>
<dbReference type="AlphaFoldDB" id="A0A1Y2CXX0"/>
<dbReference type="PROSITE" id="PS50082">
    <property type="entry name" value="WD_REPEATS_2"/>
    <property type="match status" value="1"/>
</dbReference>
<dbReference type="InterPro" id="IPR036322">
    <property type="entry name" value="WD40_repeat_dom_sf"/>
</dbReference>
<dbReference type="InterPro" id="IPR019775">
    <property type="entry name" value="WD40_repeat_CS"/>
</dbReference>
<reference evidence="6 7" key="1">
    <citation type="submission" date="2016-08" db="EMBL/GenBank/DDBJ databases">
        <title>A Parts List for Fungal Cellulosomes Revealed by Comparative Genomics.</title>
        <authorList>
            <consortium name="DOE Joint Genome Institute"/>
            <person name="Haitjema C.H."/>
            <person name="Gilmore S.P."/>
            <person name="Henske J.K."/>
            <person name="Solomon K.V."/>
            <person name="De Groot R."/>
            <person name="Kuo A."/>
            <person name="Mondo S.J."/>
            <person name="Salamov A.A."/>
            <person name="Labutti K."/>
            <person name="Zhao Z."/>
            <person name="Chiniquy J."/>
            <person name="Barry K."/>
            <person name="Brewer H.M."/>
            <person name="Purvine S.O."/>
            <person name="Wright A.T."/>
            <person name="Boxma B."/>
            <person name="Van Alen T."/>
            <person name="Hackstein J.H."/>
            <person name="Baker S.E."/>
            <person name="Grigoriev I.V."/>
            <person name="O'Malley M.A."/>
        </authorList>
    </citation>
    <scope>NUCLEOTIDE SEQUENCE [LARGE SCALE GENOMIC DNA]</scope>
    <source>
        <strain evidence="6 7">G1</strain>
    </source>
</reference>
<organism evidence="6 7">
    <name type="scientific">Neocallimastix californiae</name>
    <dbReference type="NCBI Taxonomy" id="1754190"/>
    <lineage>
        <taxon>Eukaryota</taxon>
        <taxon>Fungi</taxon>
        <taxon>Fungi incertae sedis</taxon>
        <taxon>Chytridiomycota</taxon>
        <taxon>Chytridiomycota incertae sedis</taxon>
        <taxon>Neocallimastigomycetes</taxon>
        <taxon>Neocallimastigales</taxon>
        <taxon>Neocallimastigaceae</taxon>
        <taxon>Neocallimastix</taxon>
    </lineage>
</organism>
<name>A0A1Y2CXX0_9FUNG</name>
<evidence type="ECO:0000256" key="1">
    <source>
        <dbReference type="ARBA" id="ARBA00022574"/>
    </source>
</evidence>
<feature type="domain" description="DDB1- and CUL4-associated factor 12 beta-propeller" evidence="5">
    <location>
        <begin position="283"/>
        <end position="368"/>
    </location>
</feature>
<evidence type="ECO:0000256" key="4">
    <source>
        <dbReference type="SAM" id="MobiDB-lite"/>
    </source>
</evidence>
<feature type="domain" description="DDB1- and CUL4-associated factor 12 beta-propeller" evidence="5">
    <location>
        <begin position="417"/>
        <end position="510"/>
    </location>
</feature>
<gene>
    <name evidence="6" type="ORF">LY90DRAFT_508334</name>
</gene>
<comment type="caution">
    <text evidence="6">The sequence shown here is derived from an EMBL/GenBank/DDBJ whole genome shotgun (WGS) entry which is preliminary data.</text>
</comment>
<dbReference type="InterPro" id="IPR015943">
    <property type="entry name" value="WD40/YVTN_repeat-like_dom_sf"/>
</dbReference>
<dbReference type="Pfam" id="PF23760">
    <property type="entry name" value="Beta-prop_DCAF12"/>
    <property type="match status" value="3"/>
</dbReference>
<evidence type="ECO:0000259" key="5">
    <source>
        <dbReference type="Pfam" id="PF23760"/>
    </source>
</evidence>
<dbReference type="InterPro" id="IPR001680">
    <property type="entry name" value="WD40_rpt"/>
</dbReference>
<evidence type="ECO:0000313" key="7">
    <source>
        <dbReference type="Proteomes" id="UP000193920"/>
    </source>
</evidence>
<dbReference type="PROSITE" id="PS00678">
    <property type="entry name" value="WD_REPEATS_1"/>
    <property type="match status" value="1"/>
</dbReference>
<dbReference type="SUPFAM" id="SSF50978">
    <property type="entry name" value="WD40 repeat-like"/>
    <property type="match status" value="1"/>
</dbReference>
<dbReference type="SMART" id="SM00320">
    <property type="entry name" value="WD40"/>
    <property type="match status" value="3"/>
</dbReference>
<feature type="region of interest" description="Disordered" evidence="4">
    <location>
        <begin position="246"/>
        <end position="276"/>
    </location>
</feature>
<feature type="repeat" description="WD" evidence="3">
    <location>
        <begin position="323"/>
        <end position="356"/>
    </location>
</feature>
<dbReference type="EMBL" id="MCOG01000095">
    <property type="protein sequence ID" value="ORY51736.1"/>
    <property type="molecule type" value="Genomic_DNA"/>
</dbReference>
<keyword evidence="7" id="KW-1185">Reference proteome</keyword>
<dbReference type="STRING" id="1754190.A0A1Y2CXX0"/>
<protein>
    <submittedName>
        <fullName evidence="6">WD40 repeat-like protein</fullName>
    </submittedName>
</protein>
<evidence type="ECO:0000256" key="3">
    <source>
        <dbReference type="PROSITE-ProRule" id="PRU00221"/>
    </source>
</evidence>
<keyword evidence="2" id="KW-0677">Repeat</keyword>
<dbReference type="Gene3D" id="2.130.10.10">
    <property type="entry name" value="YVTN repeat-like/Quinoprotein amine dehydrogenase"/>
    <property type="match status" value="1"/>
</dbReference>
<dbReference type="Proteomes" id="UP000193920">
    <property type="component" value="Unassembled WGS sequence"/>
</dbReference>
<accession>A0A1Y2CXX0</accession>
<feature type="domain" description="DDB1- and CUL4-associated factor 12 beta-propeller" evidence="5">
    <location>
        <begin position="550"/>
        <end position="615"/>
    </location>
</feature>
<dbReference type="InterPro" id="IPR056151">
    <property type="entry name" value="Beta-prop_DCAF12"/>
</dbReference>
<dbReference type="OrthoDB" id="10251741at2759"/>
<dbReference type="PROSITE" id="PS50294">
    <property type="entry name" value="WD_REPEATS_REGION"/>
    <property type="match status" value="1"/>
</dbReference>
<evidence type="ECO:0000256" key="2">
    <source>
        <dbReference type="ARBA" id="ARBA00022737"/>
    </source>
</evidence>
<proteinExistence type="predicted"/>
<keyword evidence="1 3" id="KW-0853">WD repeat</keyword>
<sequence>MVFNIKFSNNNTSNQKKWDYSGITDKINHNIYYYLQMRECGLFSKNSNNTKKRTKNNCSKSKRSTISQWLFDKSNKDDETKINYYFYPHENYNSKEFSHSINSIASKYIPGTFSEYELPLTGNDKIFASKWLSDQYIIFGTKNNKLILYNTKTGLQAEIPFYSPTIEGHLSLPNISNLSDVSMSSITVASTSTISNSMQSPISPISNSINSSSDTYINNTHNDSLVIENEIIVADNLTNIENHSIISSSSNSDDPSSSNQYLTSDSANTSSSNNQSPPTILFPCSGIHSIAVNQSNTLLAIGSNKPFEIILYKLPYFYPIAILTGHTDLVFSVEFIDDYTVISGSRDMNISIWNIKQIVLEYEHELAESKKESYMDIDDYYNDYFNDEDEDENNNMFETGDMEENGISNHNYSRPITLIKTMYLKREKETVCIGLESENNIYAIGSQSNISIIDPRATSIVHKIESLDEGWGVRALSFKYYNLAIGGGYGRLAFYDLRNQKYHEWETSAVTSSDGLNSIPLHSLNPTLALNENEFNNIGYGGLNESTYHQNSIKTQYYQTGEGWMLKDNIYTTHFHGIDVKQAIYSLEYSPNQRCLFAGGGPIQISLKGIYGALWM</sequence>